<proteinExistence type="predicted"/>
<gene>
    <name evidence="9" type="ORF">SCLCIDRAFT_1016402</name>
</gene>
<reference evidence="10" key="2">
    <citation type="submission" date="2015-01" db="EMBL/GenBank/DDBJ databases">
        <title>Evolutionary Origins and Diversification of the Mycorrhizal Mutualists.</title>
        <authorList>
            <consortium name="DOE Joint Genome Institute"/>
            <consortium name="Mycorrhizal Genomics Consortium"/>
            <person name="Kohler A."/>
            <person name="Kuo A."/>
            <person name="Nagy L.G."/>
            <person name="Floudas D."/>
            <person name="Copeland A."/>
            <person name="Barry K.W."/>
            <person name="Cichocki N."/>
            <person name="Veneault-Fourrey C."/>
            <person name="LaButti K."/>
            <person name="Lindquist E.A."/>
            <person name="Lipzen A."/>
            <person name="Lundell T."/>
            <person name="Morin E."/>
            <person name="Murat C."/>
            <person name="Riley R."/>
            <person name="Ohm R."/>
            <person name="Sun H."/>
            <person name="Tunlid A."/>
            <person name="Henrissat B."/>
            <person name="Grigoriev I.V."/>
            <person name="Hibbett D.S."/>
            <person name="Martin F."/>
        </authorList>
    </citation>
    <scope>NUCLEOTIDE SEQUENCE [LARGE SCALE GENOMIC DNA]</scope>
    <source>
        <strain evidence="10">Foug A</strain>
    </source>
</reference>
<feature type="compositionally biased region" description="Polar residues" evidence="7">
    <location>
        <begin position="99"/>
        <end position="111"/>
    </location>
</feature>
<keyword evidence="5" id="KW-0206">Cytoskeleton</keyword>
<feature type="region of interest" description="Disordered" evidence="7">
    <location>
        <begin position="471"/>
        <end position="491"/>
    </location>
</feature>
<evidence type="ECO:0000256" key="5">
    <source>
        <dbReference type="ARBA" id="ARBA00023212"/>
    </source>
</evidence>
<name>A0A0C3A3P9_9AGAM</name>
<evidence type="ECO:0000256" key="2">
    <source>
        <dbReference type="ARBA" id="ARBA00022490"/>
    </source>
</evidence>
<evidence type="ECO:0000256" key="1">
    <source>
        <dbReference type="ARBA" id="ARBA00004267"/>
    </source>
</evidence>
<keyword evidence="10" id="KW-1185">Reference proteome</keyword>
<feature type="compositionally biased region" description="Basic and acidic residues" evidence="7">
    <location>
        <begin position="283"/>
        <end position="299"/>
    </location>
</feature>
<dbReference type="PANTHER" id="PTHR23160">
    <property type="entry name" value="SYNAPTONEMAL COMPLEX PROTEIN-RELATED"/>
    <property type="match status" value="1"/>
</dbReference>
<feature type="coiled-coil region" evidence="6">
    <location>
        <begin position="603"/>
        <end position="778"/>
    </location>
</feature>
<dbReference type="GO" id="GO:0005815">
    <property type="term" value="C:microtubule organizing center"/>
    <property type="evidence" value="ECO:0007669"/>
    <property type="project" value="UniProtKB-SubCell"/>
</dbReference>
<feature type="compositionally biased region" description="Polar residues" evidence="7">
    <location>
        <begin position="38"/>
        <end position="58"/>
    </location>
</feature>
<feature type="compositionally biased region" description="Polar residues" evidence="7">
    <location>
        <begin position="474"/>
        <end position="488"/>
    </location>
</feature>
<comment type="subcellular location">
    <subcellularLocation>
        <location evidence="1">Cytoplasm</location>
        <location evidence="1">Cytoskeleton</location>
        <location evidence="1">Microtubule organizing center</location>
    </subcellularLocation>
</comment>
<dbReference type="InterPro" id="IPR019528">
    <property type="entry name" value="PACT_domain"/>
</dbReference>
<feature type="coiled-coil region" evidence="6">
    <location>
        <begin position="818"/>
        <end position="1012"/>
    </location>
</feature>
<evidence type="ECO:0000256" key="4">
    <source>
        <dbReference type="ARBA" id="ARBA00023054"/>
    </source>
</evidence>
<evidence type="ECO:0000259" key="8">
    <source>
        <dbReference type="Pfam" id="PF10495"/>
    </source>
</evidence>
<keyword evidence="2" id="KW-0963">Cytoplasm</keyword>
<feature type="domain" description="Pericentrin/AKAP-450 centrosomal targeting" evidence="8">
    <location>
        <begin position="1503"/>
        <end position="1580"/>
    </location>
</feature>
<feature type="region of interest" description="Disordered" evidence="7">
    <location>
        <begin position="1"/>
        <end position="329"/>
    </location>
</feature>
<dbReference type="HOGENOM" id="CLU_003479_0_0_1"/>
<feature type="compositionally biased region" description="Low complexity" evidence="7">
    <location>
        <begin position="209"/>
        <end position="223"/>
    </location>
</feature>
<feature type="region of interest" description="Disordered" evidence="7">
    <location>
        <begin position="1163"/>
        <end position="1182"/>
    </location>
</feature>
<feature type="compositionally biased region" description="Polar residues" evidence="7">
    <location>
        <begin position="318"/>
        <end position="329"/>
    </location>
</feature>
<sequence>MALYETPSRIWRRIQDEQEPSSLPSLPEFEHSVAPETVSDQTSTEDNIQPVHSTPIAVTTTSKLQSSTSSTARFATSIASRSVSAKSSASHTYTRDPQESFNISAITSLPHNSREDNADPDEELSKSANSVPEAYLPPLEADEVEDMSLVDALESVSRASSPLPPDFPAEEPTPKKGLKYDYSISLRSEPKPSPFDKYRNVAFRKPITRTRTPSLSRTTSSPASSPPNSTPKSNRSIHLSRDTPSPTPGVHVPLPQSASASPAAMSLPSFVIPPPEEATLSNIEDRQPSSDKYGHHETSEPDIFENENDDTGHEQREPTFSSSSDPSHTVNTIAEVAQSSSVMQPPHISSPAFTATPVIAPRPRARFNVHHLPADLDTEEEQEVDSEPVTPRTRRRSFLLSVINSTARPRMKAPTPHPRRLSSLPISEASLDDTQETPVAPLRKAFAGLTPRPGRGRGRLSHPLAQVIVPETAESVSDTGDGNSNSPYDSAGERVSFVSAASSHDLTTHVRANTSYDPAIGLGERGRTGRFDAQKLNTYLHVLNRRLQDENITLVEKLRKYEDVKLDPRLSMESFGRERRVSAASGLGNVEEDTGAEGWAEEKLELEGIVQKLEGDLEMLSQDKAQLQKNLDDERHQRTRDKERWRERMQEVERGVADIVTGLERKVEEAETLRAEAVEKFGKVNRDAERVRERLESERDLAMERADQAEIALESEKELGGALREANSKISTLTSELQAATTRIEDLEDALGSSRRQINDLKQDLKEERLSYRLAQDDFHGQLGEMGTEVMRANARIAELDEMVAARDLDGQLLAEELQLKGREISQLQQRIAESETDAANEIRRLKALAAESGESNAERLHLMKEQLSIAHDRIAQSEVDQVQVNERMEMLEKEAERHSELARHLEEALEAAEEKMKTDEEVLSELRAKLTTLEREQERQQALGNQPSNNEIEEALEAELDEANKEIARLNTLLQQSPARKAIEKVKDTRIEMLERERDDLVERIKTFRTSATELVTPSKVINMSGISPIHRHVLSMSMRAPKTPGKPLRDLTWLNNTTADPTSSPFLAEIARLQSELDRANENIDQKLDQLEDAGYDVVGLTKNLEDVRQQLVVSEKEIARLQRKEERRLRRLERIRCQKCQMKITSRQLQKIYDADESSMDISQNGLPSNPPTPPTKSSEALRLDLITEAEKANRGRNADNQEEAERAKAAISDLETELRAERMQLRQISTEHDRLQRETLDVARQLQRTEADMEDVKRELHKAKQENHELESELRENSNAEQKARHLEAKVLENNETIGQLRQERSLLARDHKELQRRFTEVSERVNKVRAEYAASQNSHECRRQQLDACLAEIEELRRALANQTDELQRTEQEKNRIVVEKTDIVQTIDILEGELKRVKKDAEIFGRDLKALKAEKKKMQEKQQEEIAKAERAKKQSQVQIRLLNEQLESQKAKTKKTWEELQPHVCSSNNQQLEVLKAQHKQECKGLIVQIRYLKAKFTRESTLRDDLTYQKQYLLALLSSFEESEKQILACIARIGYPKPPFAPTVKRKFRTLKSAAFCVVFIHRAKCASDTWREACANKQAIADALQDVRRRRAISSNR</sequence>
<reference evidence="9 10" key="1">
    <citation type="submission" date="2014-04" db="EMBL/GenBank/DDBJ databases">
        <authorList>
            <consortium name="DOE Joint Genome Institute"/>
            <person name="Kuo A."/>
            <person name="Kohler A."/>
            <person name="Nagy L.G."/>
            <person name="Floudas D."/>
            <person name="Copeland A."/>
            <person name="Barry K.W."/>
            <person name="Cichocki N."/>
            <person name="Veneault-Fourrey C."/>
            <person name="LaButti K."/>
            <person name="Lindquist E.A."/>
            <person name="Lipzen A."/>
            <person name="Lundell T."/>
            <person name="Morin E."/>
            <person name="Murat C."/>
            <person name="Sun H."/>
            <person name="Tunlid A."/>
            <person name="Henrissat B."/>
            <person name="Grigoriev I.V."/>
            <person name="Hibbett D.S."/>
            <person name="Martin F."/>
            <person name="Nordberg H.P."/>
            <person name="Cantor M.N."/>
            <person name="Hua S.X."/>
        </authorList>
    </citation>
    <scope>NUCLEOTIDE SEQUENCE [LARGE SCALE GENOMIC DNA]</scope>
    <source>
        <strain evidence="9 10">Foug A</strain>
    </source>
</reference>
<keyword evidence="3" id="KW-0597">Phosphoprotein</keyword>
<dbReference type="Pfam" id="PF10495">
    <property type="entry name" value="PACT_coil_coil"/>
    <property type="match status" value="1"/>
</dbReference>
<evidence type="ECO:0000256" key="7">
    <source>
        <dbReference type="SAM" id="MobiDB-lite"/>
    </source>
</evidence>
<feature type="region of interest" description="Disordered" evidence="7">
    <location>
        <begin position="1268"/>
        <end position="1287"/>
    </location>
</feature>
<evidence type="ECO:0000313" key="10">
    <source>
        <dbReference type="Proteomes" id="UP000053989"/>
    </source>
</evidence>
<keyword evidence="4 6" id="KW-0175">Coiled coil</keyword>
<evidence type="ECO:0000313" key="9">
    <source>
        <dbReference type="EMBL" id="KIM68288.1"/>
    </source>
</evidence>
<evidence type="ECO:0000256" key="6">
    <source>
        <dbReference type="SAM" id="Coils"/>
    </source>
</evidence>
<feature type="compositionally biased region" description="Acidic residues" evidence="7">
    <location>
        <begin position="300"/>
        <end position="309"/>
    </location>
</feature>
<feature type="compositionally biased region" description="Low complexity" evidence="7">
    <location>
        <begin position="253"/>
        <end position="269"/>
    </location>
</feature>
<dbReference type="OrthoDB" id="2020852at2759"/>
<feature type="coiled-coil region" evidence="6">
    <location>
        <begin position="1072"/>
        <end position="1127"/>
    </location>
</feature>
<dbReference type="EMBL" id="KN822010">
    <property type="protein sequence ID" value="KIM68288.1"/>
    <property type="molecule type" value="Genomic_DNA"/>
</dbReference>
<dbReference type="Gene3D" id="1.10.287.1490">
    <property type="match status" value="1"/>
</dbReference>
<accession>A0A0C3A3P9</accession>
<feature type="compositionally biased region" description="Low complexity" evidence="7">
    <location>
        <begin position="59"/>
        <end position="90"/>
    </location>
</feature>
<dbReference type="InParanoid" id="A0A0C3A3P9"/>
<feature type="region of interest" description="Disordered" evidence="7">
    <location>
        <begin position="577"/>
        <end position="596"/>
    </location>
</feature>
<feature type="compositionally biased region" description="Basic and acidic residues" evidence="7">
    <location>
        <begin position="188"/>
        <end position="199"/>
    </location>
</feature>
<dbReference type="STRING" id="1036808.A0A0C3A3P9"/>
<dbReference type="Proteomes" id="UP000053989">
    <property type="component" value="Unassembled WGS sequence"/>
</dbReference>
<dbReference type="PANTHER" id="PTHR23160:SF19">
    <property type="entry name" value="MYOSIN HEAVY CHAIN-RELATED PROTEIN"/>
    <property type="match status" value="1"/>
</dbReference>
<protein>
    <recommendedName>
        <fullName evidence="8">Pericentrin/AKAP-450 centrosomal targeting domain-containing protein</fullName>
    </recommendedName>
</protein>
<dbReference type="GO" id="GO:0005737">
    <property type="term" value="C:cytoplasm"/>
    <property type="evidence" value="ECO:0007669"/>
    <property type="project" value="UniProtKB-ARBA"/>
</dbReference>
<evidence type="ECO:0000256" key="3">
    <source>
        <dbReference type="ARBA" id="ARBA00022553"/>
    </source>
</evidence>
<organism evidence="9 10">
    <name type="scientific">Scleroderma citrinum Foug A</name>
    <dbReference type="NCBI Taxonomy" id="1036808"/>
    <lineage>
        <taxon>Eukaryota</taxon>
        <taxon>Fungi</taxon>
        <taxon>Dikarya</taxon>
        <taxon>Basidiomycota</taxon>
        <taxon>Agaricomycotina</taxon>
        <taxon>Agaricomycetes</taxon>
        <taxon>Agaricomycetidae</taxon>
        <taxon>Boletales</taxon>
        <taxon>Sclerodermatineae</taxon>
        <taxon>Sclerodermataceae</taxon>
        <taxon>Scleroderma</taxon>
    </lineage>
</organism>